<comment type="caution">
    <text evidence="2">The sequence shown here is derived from an EMBL/GenBank/DDBJ whole genome shotgun (WGS) entry which is preliminary data.</text>
</comment>
<keyword evidence="3" id="KW-1185">Reference proteome</keyword>
<accession>A0ABR4JN77</accession>
<sequence length="212" mass="23477">MSHPVERPATPVVPSTPLQESQPSILSKNPGFESDLVSSTSNCPCCRLPPVPELSTLAEVIPELDLNKSATLDERFLKSSAVQPAVGSTVRVTAVVSQDRRAAGHYLLIDLLCHRLFSTFRYQEGIRNFSVYYYERFTPGDTLIVVARRVFRRQLSWLEASVARDSVLVAIATAQYDATSLEPEEGIQFSAEKPFADFDGVQPCVLSDDRDL</sequence>
<feature type="compositionally biased region" description="Polar residues" evidence="1">
    <location>
        <begin position="16"/>
        <end position="25"/>
    </location>
</feature>
<protein>
    <submittedName>
        <fullName evidence="2">Uncharacterized protein</fullName>
    </submittedName>
</protein>
<dbReference type="EMBL" id="JBFXLR010000058">
    <property type="protein sequence ID" value="KAL2841286.1"/>
    <property type="molecule type" value="Genomic_DNA"/>
</dbReference>
<evidence type="ECO:0000256" key="1">
    <source>
        <dbReference type="SAM" id="MobiDB-lite"/>
    </source>
</evidence>
<dbReference type="RefSeq" id="XP_070894472.1">
    <property type="nucleotide sequence ID" value="XM_071048582.1"/>
</dbReference>
<name>A0ABR4JN77_9EURO</name>
<reference evidence="2 3" key="1">
    <citation type="submission" date="2024-07" db="EMBL/GenBank/DDBJ databases">
        <title>Section-level genome sequencing and comparative genomics of Aspergillus sections Usti and Cavernicolus.</title>
        <authorList>
            <consortium name="Lawrence Berkeley National Laboratory"/>
            <person name="Nybo J.L."/>
            <person name="Vesth T.C."/>
            <person name="Theobald S."/>
            <person name="Frisvad J.C."/>
            <person name="Larsen T.O."/>
            <person name="Kjaerboelling I."/>
            <person name="Rothschild-Mancinelli K."/>
            <person name="Lyhne E.K."/>
            <person name="Kogle M.E."/>
            <person name="Barry K."/>
            <person name="Clum A."/>
            <person name="Na H."/>
            <person name="Ledsgaard L."/>
            <person name="Lin J."/>
            <person name="Lipzen A."/>
            <person name="Kuo A."/>
            <person name="Riley R."/>
            <person name="Mondo S."/>
            <person name="LaButti K."/>
            <person name="Haridas S."/>
            <person name="Pangalinan J."/>
            <person name="Salamov A.A."/>
            <person name="Simmons B.A."/>
            <person name="Magnuson J.K."/>
            <person name="Chen J."/>
            <person name="Drula E."/>
            <person name="Henrissat B."/>
            <person name="Wiebenga A."/>
            <person name="Lubbers R.J."/>
            <person name="Gomes A.C."/>
            <person name="Macurrencykelacurrency M.R."/>
            <person name="Stajich J."/>
            <person name="Grigoriev I.V."/>
            <person name="Mortensen U.H."/>
            <person name="De vries R.P."/>
            <person name="Baker S.E."/>
            <person name="Andersen M.R."/>
        </authorList>
    </citation>
    <scope>NUCLEOTIDE SEQUENCE [LARGE SCALE GENOMIC DNA]</scope>
    <source>
        <strain evidence="2 3">CBS 756.74</strain>
    </source>
</reference>
<gene>
    <name evidence="2" type="ORF">BJX68DRAFT_278658</name>
</gene>
<organism evidence="2 3">
    <name type="scientific">Aspergillus pseudodeflectus</name>
    <dbReference type="NCBI Taxonomy" id="176178"/>
    <lineage>
        <taxon>Eukaryota</taxon>
        <taxon>Fungi</taxon>
        <taxon>Dikarya</taxon>
        <taxon>Ascomycota</taxon>
        <taxon>Pezizomycotina</taxon>
        <taxon>Eurotiomycetes</taxon>
        <taxon>Eurotiomycetidae</taxon>
        <taxon>Eurotiales</taxon>
        <taxon>Aspergillaceae</taxon>
        <taxon>Aspergillus</taxon>
        <taxon>Aspergillus subgen. Nidulantes</taxon>
    </lineage>
</organism>
<feature type="region of interest" description="Disordered" evidence="1">
    <location>
        <begin position="1"/>
        <end position="25"/>
    </location>
</feature>
<evidence type="ECO:0000313" key="3">
    <source>
        <dbReference type="Proteomes" id="UP001610444"/>
    </source>
</evidence>
<proteinExistence type="predicted"/>
<dbReference type="GeneID" id="98163746"/>
<dbReference type="Proteomes" id="UP001610444">
    <property type="component" value="Unassembled WGS sequence"/>
</dbReference>
<evidence type="ECO:0000313" key="2">
    <source>
        <dbReference type="EMBL" id="KAL2841286.1"/>
    </source>
</evidence>